<keyword evidence="1" id="KW-0812">Transmembrane</keyword>
<proteinExistence type="predicted"/>
<evidence type="ECO:0000256" key="1">
    <source>
        <dbReference type="SAM" id="Phobius"/>
    </source>
</evidence>
<dbReference type="AlphaFoldDB" id="A0A495K342"/>
<comment type="caution">
    <text evidence="2">The sequence shown here is derived from an EMBL/GenBank/DDBJ whole genome shotgun (WGS) entry which is preliminary data.</text>
</comment>
<reference evidence="2 3" key="1">
    <citation type="submission" date="2018-10" db="EMBL/GenBank/DDBJ databases">
        <title>Sequencing the genomes of 1000 actinobacteria strains.</title>
        <authorList>
            <person name="Klenk H.-P."/>
        </authorList>
    </citation>
    <scope>NUCLEOTIDE SEQUENCE [LARGE SCALE GENOMIC DNA]</scope>
    <source>
        <strain evidence="2 3">DSM 44343</strain>
    </source>
</reference>
<protein>
    <submittedName>
        <fullName evidence="2">Uncharacterized protein</fullName>
    </submittedName>
</protein>
<evidence type="ECO:0000313" key="3">
    <source>
        <dbReference type="Proteomes" id="UP000274762"/>
    </source>
</evidence>
<keyword evidence="1" id="KW-0472">Membrane</keyword>
<feature type="transmembrane region" description="Helical" evidence="1">
    <location>
        <begin position="29"/>
        <end position="62"/>
    </location>
</feature>
<organism evidence="2 3">
    <name type="scientific">Williamsia marianensis</name>
    <dbReference type="NCBI Taxonomy" id="85044"/>
    <lineage>
        <taxon>Bacteria</taxon>
        <taxon>Bacillati</taxon>
        <taxon>Actinomycetota</taxon>
        <taxon>Actinomycetes</taxon>
        <taxon>Mycobacteriales</taxon>
        <taxon>Nocardiaceae</taxon>
        <taxon>Williamsia</taxon>
    </lineage>
</organism>
<evidence type="ECO:0000313" key="2">
    <source>
        <dbReference type="EMBL" id="RKR94889.1"/>
    </source>
</evidence>
<dbReference type="EMBL" id="RBKV01000001">
    <property type="protein sequence ID" value="RKR94889.1"/>
    <property type="molecule type" value="Genomic_DNA"/>
</dbReference>
<gene>
    <name evidence="2" type="ORF">DFJ75_1694</name>
</gene>
<keyword evidence="1" id="KW-1133">Transmembrane helix</keyword>
<name>A0A495K342_WILMA</name>
<dbReference type="Proteomes" id="UP000274762">
    <property type="component" value="Unassembled WGS sequence"/>
</dbReference>
<sequence length="64" mass="7015">MAWHARNVPVIGVHDRKRFGMHPNRSDIILTPLAAVMAVALFLTAMYGLFVGTCTLFVAMGWAA</sequence>
<accession>A0A495K342</accession>